<protein>
    <submittedName>
        <fullName evidence="1">Uncharacterized protein</fullName>
    </submittedName>
</protein>
<organism evidence="1 2">
    <name type="scientific">Rhizophagus irregularis</name>
    <dbReference type="NCBI Taxonomy" id="588596"/>
    <lineage>
        <taxon>Eukaryota</taxon>
        <taxon>Fungi</taxon>
        <taxon>Fungi incertae sedis</taxon>
        <taxon>Mucoromycota</taxon>
        <taxon>Glomeromycotina</taxon>
        <taxon>Glomeromycetes</taxon>
        <taxon>Glomerales</taxon>
        <taxon>Glomeraceae</taxon>
        <taxon>Rhizophagus</taxon>
    </lineage>
</organism>
<evidence type="ECO:0000313" key="1">
    <source>
        <dbReference type="EMBL" id="PKK69378.1"/>
    </source>
</evidence>
<accession>A0A2N1N687</accession>
<dbReference type="EMBL" id="LLXL01000733">
    <property type="protein sequence ID" value="PKK69378.1"/>
    <property type="molecule type" value="Genomic_DNA"/>
</dbReference>
<evidence type="ECO:0000313" key="2">
    <source>
        <dbReference type="Proteomes" id="UP000233469"/>
    </source>
</evidence>
<dbReference type="Proteomes" id="UP000233469">
    <property type="component" value="Unassembled WGS sequence"/>
</dbReference>
<dbReference type="AlphaFoldDB" id="A0A2N1N687"/>
<comment type="caution">
    <text evidence="1">The sequence shown here is derived from an EMBL/GenBank/DDBJ whole genome shotgun (WGS) entry which is preliminary data.</text>
</comment>
<proteinExistence type="predicted"/>
<name>A0A2N1N687_9GLOM</name>
<dbReference type="VEuPathDB" id="FungiDB:FUN_017462"/>
<gene>
    <name evidence="1" type="ORF">RhiirC2_712714</name>
</gene>
<sequence>MAQNRNISNLPKFRNRSRNFSQIRNSEIRNSSRNAEIKYVNLAGIMHLIPAGIIEFPKMEIDITQDSIFVPTKIDFCGTAIAKYRNDRRIVLTGITIFGWNYEFGRNYELISEKFRISDSEFRISDFCQINFGAILKIYT</sequence>
<reference evidence="1 2" key="2">
    <citation type="submission" date="2017-10" db="EMBL/GenBank/DDBJ databases">
        <title>Extensive intraspecific genome diversity in a model arbuscular mycorrhizal fungus.</title>
        <authorList>
            <person name="Chen E.C.H."/>
            <person name="Morin E."/>
            <person name="Baudet D."/>
            <person name="Noel J."/>
            <person name="Ndikumana S."/>
            <person name="Charron P."/>
            <person name="St-Onge C."/>
            <person name="Giorgi J."/>
            <person name="Grigoriev I.V."/>
            <person name="Roux C."/>
            <person name="Martin F.M."/>
            <person name="Corradi N."/>
        </authorList>
    </citation>
    <scope>NUCLEOTIDE SEQUENCE [LARGE SCALE GENOMIC DNA]</scope>
    <source>
        <strain evidence="1 2">C2</strain>
    </source>
</reference>
<reference evidence="1 2" key="1">
    <citation type="submission" date="2016-04" db="EMBL/GenBank/DDBJ databases">
        <title>Genome analyses suggest a sexual origin of heterokaryosis in a supposedly ancient asexual fungus.</title>
        <authorList>
            <person name="Ropars J."/>
            <person name="Sedzielewska K."/>
            <person name="Noel J."/>
            <person name="Charron P."/>
            <person name="Farinelli L."/>
            <person name="Marton T."/>
            <person name="Kruger M."/>
            <person name="Pelin A."/>
            <person name="Brachmann A."/>
            <person name="Corradi N."/>
        </authorList>
    </citation>
    <scope>NUCLEOTIDE SEQUENCE [LARGE SCALE GENOMIC DNA]</scope>
    <source>
        <strain evidence="1 2">C2</strain>
    </source>
</reference>